<evidence type="ECO:0000313" key="3">
    <source>
        <dbReference type="Proteomes" id="UP000054477"/>
    </source>
</evidence>
<name>A0A0C9WWI8_9AGAR</name>
<dbReference type="Proteomes" id="UP000054477">
    <property type="component" value="Unassembled WGS sequence"/>
</dbReference>
<feature type="compositionally biased region" description="Acidic residues" evidence="1">
    <location>
        <begin position="90"/>
        <end position="99"/>
    </location>
</feature>
<dbReference type="OrthoDB" id="3049698at2759"/>
<evidence type="ECO:0000256" key="1">
    <source>
        <dbReference type="SAM" id="MobiDB-lite"/>
    </source>
</evidence>
<protein>
    <recommendedName>
        <fullName evidence="4">MULE transposase domain-containing protein</fullName>
    </recommendedName>
</protein>
<sequence>METSNTKKCAKPWCKHMLPSIDSRKHCEKCRKHDTDNKRAERAQSKAQTNNTVKTGQKRRRDNEASTEDRPAARPRICMSKNTSRGGNDTETDDDSDEDGIFAEKGADNYCDAEDLFDTLRTLFKEKADVALHGTYPINSDPKVTHLTGSNMVFSVKDNKTLKTGHRTRYWCSQDEAHKKKSKPSQKPDVKHRDYMGMKRYNCQSRLSITYREKKAGSPYIVINLQHHFKRVHYVDISMPPEAMQMIEEHVEWLAPSAMVSKVRSAYPQVSNAQITTAWRELSKIHWHRDDLQLPSAKKLLAEYGDEVDIFEIENLPEGVEMLAWGMKKIAERLKGKIVEVAMDATYDTNAKHLELYSIMGEQDNAGFLLTYCLLSTATAIDHGKRKKALSAWGKCLGDKYGVNPMFTHVDKDMAEIGCSKEVWNNKINLCWWHLRRAVRTRLAKAKLATTPYNVKRACGEFSFIDVEFIPPSVRKSG</sequence>
<dbReference type="EMBL" id="KN839516">
    <property type="protein sequence ID" value="KIJ89676.1"/>
    <property type="molecule type" value="Genomic_DNA"/>
</dbReference>
<accession>A0A0C9WWI8</accession>
<feature type="compositionally biased region" description="Basic and acidic residues" evidence="1">
    <location>
        <begin position="31"/>
        <end position="44"/>
    </location>
</feature>
<organism evidence="2 3">
    <name type="scientific">Laccaria amethystina LaAM-08-1</name>
    <dbReference type="NCBI Taxonomy" id="1095629"/>
    <lineage>
        <taxon>Eukaryota</taxon>
        <taxon>Fungi</taxon>
        <taxon>Dikarya</taxon>
        <taxon>Basidiomycota</taxon>
        <taxon>Agaricomycotina</taxon>
        <taxon>Agaricomycetes</taxon>
        <taxon>Agaricomycetidae</taxon>
        <taxon>Agaricales</taxon>
        <taxon>Agaricineae</taxon>
        <taxon>Hydnangiaceae</taxon>
        <taxon>Laccaria</taxon>
    </lineage>
</organism>
<dbReference type="HOGENOM" id="CLU_045145_0_0_1"/>
<feature type="compositionally biased region" description="Polar residues" evidence="1">
    <location>
        <begin position="45"/>
        <end position="55"/>
    </location>
</feature>
<reference evidence="3" key="2">
    <citation type="submission" date="2015-01" db="EMBL/GenBank/DDBJ databases">
        <title>Evolutionary Origins and Diversification of the Mycorrhizal Mutualists.</title>
        <authorList>
            <consortium name="DOE Joint Genome Institute"/>
            <consortium name="Mycorrhizal Genomics Consortium"/>
            <person name="Kohler A."/>
            <person name="Kuo A."/>
            <person name="Nagy L.G."/>
            <person name="Floudas D."/>
            <person name="Copeland A."/>
            <person name="Barry K.W."/>
            <person name="Cichocki N."/>
            <person name="Veneault-Fourrey C."/>
            <person name="LaButti K."/>
            <person name="Lindquist E.A."/>
            <person name="Lipzen A."/>
            <person name="Lundell T."/>
            <person name="Morin E."/>
            <person name="Murat C."/>
            <person name="Riley R."/>
            <person name="Ohm R."/>
            <person name="Sun H."/>
            <person name="Tunlid A."/>
            <person name="Henrissat B."/>
            <person name="Grigoriev I.V."/>
            <person name="Hibbett D.S."/>
            <person name="Martin F."/>
        </authorList>
    </citation>
    <scope>NUCLEOTIDE SEQUENCE [LARGE SCALE GENOMIC DNA]</scope>
    <source>
        <strain evidence="3">LaAM-08-1</strain>
    </source>
</reference>
<proteinExistence type="predicted"/>
<keyword evidence="3" id="KW-1185">Reference proteome</keyword>
<feature type="compositionally biased region" description="Basic and acidic residues" evidence="1">
    <location>
        <begin position="61"/>
        <end position="72"/>
    </location>
</feature>
<reference evidence="2 3" key="1">
    <citation type="submission" date="2014-04" db="EMBL/GenBank/DDBJ databases">
        <authorList>
            <consortium name="DOE Joint Genome Institute"/>
            <person name="Kuo A."/>
            <person name="Kohler A."/>
            <person name="Nagy L.G."/>
            <person name="Floudas D."/>
            <person name="Copeland A."/>
            <person name="Barry K.W."/>
            <person name="Cichocki N."/>
            <person name="Veneault-Fourrey C."/>
            <person name="LaButti K."/>
            <person name="Lindquist E.A."/>
            <person name="Lipzen A."/>
            <person name="Lundell T."/>
            <person name="Morin E."/>
            <person name="Murat C."/>
            <person name="Sun H."/>
            <person name="Tunlid A."/>
            <person name="Henrissat B."/>
            <person name="Grigoriev I.V."/>
            <person name="Hibbett D.S."/>
            <person name="Martin F."/>
            <person name="Nordberg H.P."/>
            <person name="Cantor M.N."/>
            <person name="Hua S.X."/>
        </authorList>
    </citation>
    <scope>NUCLEOTIDE SEQUENCE [LARGE SCALE GENOMIC DNA]</scope>
    <source>
        <strain evidence="2 3">LaAM-08-1</strain>
    </source>
</reference>
<evidence type="ECO:0000313" key="2">
    <source>
        <dbReference type="EMBL" id="KIJ89676.1"/>
    </source>
</evidence>
<dbReference type="STRING" id="1095629.A0A0C9WWI8"/>
<dbReference type="AlphaFoldDB" id="A0A0C9WWI8"/>
<evidence type="ECO:0008006" key="4">
    <source>
        <dbReference type="Google" id="ProtNLM"/>
    </source>
</evidence>
<gene>
    <name evidence="2" type="ORF">K443DRAFT_15887</name>
</gene>
<feature type="region of interest" description="Disordered" evidence="1">
    <location>
        <begin position="25"/>
        <end position="99"/>
    </location>
</feature>